<evidence type="ECO:0000313" key="4">
    <source>
        <dbReference type="Proteomes" id="UP000623129"/>
    </source>
</evidence>
<reference evidence="3" key="1">
    <citation type="submission" date="2020-01" db="EMBL/GenBank/DDBJ databases">
        <title>Genome sequence of Kobresia littledalei, the first chromosome-level genome in the family Cyperaceae.</title>
        <authorList>
            <person name="Qu G."/>
        </authorList>
    </citation>
    <scope>NUCLEOTIDE SEQUENCE</scope>
    <source>
        <strain evidence="3">C.B.Clarke</strain>
        <tissue evidence="3">Leaf</tissue>
    </source>
</reference>
<organism evidence="3 4">
    <name type="scientific">Carex littledalei</name>
    <dbReference type="NCBI Taxonomy" id="544730"/>
    <lineage>
        <taxon>Eukaryota</taxon>
        <taxon>Viridiplantae</taxon>
        <taxon>Streptophyta</taxon>
        <taxon>Embryophyta</taxon>
        <taxon>Tracheophyta</taxon>
        <taxon>Spermatophyta</taxon>
        <taxon>Magnoliopsida</taxon>
        <taxon>Liliopsida</taxon>
        <taxon>Poales</taxon>
        <taxon>Cyperaceae</taxon>
        <taxon>Cyperoideae</taxon>
        <taxon>Cariceae</taxon>
        <taxon>Carex</taxon>
        <taxon>Carex subgen. Euthyceras</taxon>
    </lineage>
</organism>
<dbReference type="EMBL" id="SWLB01000188">
    <property type="protein sequence ID" value="KAF3319928.1"/>
    <property type="molecule type" value="Genomic_DNA"/>
</dbReference>
<evidence type="ECO:0000313" key="3">
    <source>
        <dbReference type="EMBL" id="KAF3333887.1"/>
    </source>
</evidence>
<evidence type="ECO:0000313" key="1">
    <source>
        <dbReference type="EMBL" id="KAF3319928.1"/>
    </source>
</evidence>
<dbReference type="AlphaFoldDB" id="A0A833R532"/>
<dbReference type="Proteomes" id="UP000623129">
    <property type="component" value="Unassembled WGS sequence"/>
</dbReference>
<name>A0A833R532_9POAL</name>
<comment type="caution">
    <text evidence="3">The sequence shown here is derived from an EMBL/GenBank/DDBJ whole genome shotgun (WGS) entry which is preliminary data.</text>
</comment>
<dbReference type="EMBL" id="SWLB01000021">
    <property type="protein sequence ID" value="KAF3324915.1"/>
    <property type="molecule type" value="Genomic_DNA"/>
</dbReference>
<evidence type="ECO:0000313" key="2">
    <source>
        <dbReference type="EMBL" id="KAF3324915.1"/>
    </source>
</evidence>
<dbReference type="OrthoDB" id="1725256at2759"/>
<gene>
    <name evidence="3" type="ORF">FCM35_KLT01578</name>
    <name evidence="2" type="ORF">FCM35_KLT11072</name>
    <name evidence="1" type="ORF">FCM35_KLT21810</name>
</gene>
<sequence>MWRVKEWDLKRSNKQTRYFDKLLSKSSHEILDVNKRFFFKSQVIGTNKLDINYAWVTKEELLEYFSRACTPL</sequence>
<keyword evidence="4" id="KW-1185">Reference proteome</keyword>
<dbReference type="EMBL" id="SWLB01000010">
    <property type="protein sequence ID" value="KAF3333887.1"/>
    <property type="molecule type" value="Genomic_DNA"/>
</dbReference>
<proteinExistence type="predicted"/>
<accession>A0A833R532</accession>
<protein>
    <submittedName>
        <fullName evidence="3">Uncharacterized protein</fullName>
    </submittedName>
</protein>